<dbReference type="InterPro" id="IPR010105">
    <property type="entry name" value="TonB_sidphr_rcpt"/>
</dbReference>
<evidence type="ECO:0000256" key="15">
    <source>
        <dbReference type="PROSITE-ProRule" id="PRU10144"/>
    </source>
</evidence>
<dbReference type="InterPro" id="IPR039426">
    <property type="entry name" value="TonB-dep_rcpt-like"/>
</dbReference>
<feature type="domain" description="TonB-dependent receptor plug" evidence="19">
    <location>
        <begin position="83"/>
        <end position="181"/>
    </location>
</feature>
<dbReference type="Gene3D" id="2.170.130.10">
    <property type="entry name" value="TonB-dependent receptor, plug domain"/>
    <property type="match status" value="1"/>
</dbReference>
<evidence type="ECO:0000256" key="6">
    <source>
        <dbReference type="ARBA" id="ARBA00022692"/>
    </source>
</evidence>
<dbReference type="AlphaFoldDB" id="A0A1E7RC85"/>
<keyword evidence="3 14" id="KW-0813">Transport</keyword>
<dbReference type="InterPro" id="IPR000531">
    <property type="entry name" value="Beta-barrel_TonB"/>
</dbReference>
<evidence type="ECO:0000256" key="10">
    <source>
        <dbReference type="ARBA" id="ARBA00023077"/>
    </source>
</evidence>
<evidence type="ECO:0000256" key="5">
    <source>
        <dbReference type="ARBA" id="ARBA00022496"/>
    </source>
</evidence>
<dbReference type="Pfam" id="PF07715">
    <property type="entry name" value="Plug"/>
    <property type="match status" value="1"/>
</dbReference>
<dbReference type="SUPFAM" id="SSF56935">
    <property type="entry name" value="Porins"/>
    <property type="match status" value="1"/>
</dbReference>
<dbReference type="STRING" id="1262585.BJI46_11445"/>
<dbReference type="InterPro" id="IPR037066">
    <property type="entry name" value="Plug_dom_sf"/>
</dbReference>
<evidence type="ECO:0000256" key="17">
    <source>
        <dbReference type="SAM" id="Phobius"/>
    </source>
</evidence>
<dbReference type="InterPro" id="IPR036942">
    <property type="entry name" value="Beta-barrel_TonB_sf"/>
</dbReference>
<organism evidence="20 21">
    <name type="scientific">Acinetobacter qingfengensis</name>
    <dbReference type="NCBI Taxonomy" id="1262585"/>
    <lineage>
        <taxon>Bacteria</taxon>
        <taxon>Pseudomonadati</taxon>
        <taxon>Pseudomonadota</taxon>
        <taxon>Gammaproteobacteria</taxon>
        <taxon>Moraxellales</taxon>
        <taxon>Moraxellaceae</taxon>
        <taxon>Acinetobacter</taxon>
    </lineage>
</organism>
<dbReference type="Gene3D" id="2.40.170.20">
    <property type="entry name" value="TonB-dependent receptor, beta-barrel domain"/>
    <property type="match status" value="1"/>
</dbReference>
<reference evidence="20 21" key="1">
    <citation type="submission" date="2016-09" db="EMBL/GenBank/DDBJ databases">
        <authorList>
            <person name="Capua I."/>
            <person name="De Benedictis P."/>
            <person name="Joannis T."/>
            <person name="Lombin L.H."/>
            <person name="Cattoli G."/>
        </authorList>
    </citation>
    <scope>NUCLEOTIDE SEQUENCE [LARGE SCALE GENOMIC DNA]</scope>
    <source>
        <strain evidence="20 21">ANC 4671</strain>
    </source>
</reference>
<dbReference type="EMBL" id="MKKK01000016">
    <property type="protein sequence ID" value="OEY96974.1"/>
    <property type="molecule type" value="Genomic_DNA"/>
</dbReference>
<keyword evidence="5" id="KW-0410">Iron transport</keyword>
<keyword evidence="13 14" id="KW-0998">Cell outer membrane</keyword>
<dbReference type="InterPro" id="IPR012910">
    <property type="entry name" value="Plug_dom"/>
</dbReference>
<comment type="subcellular location">
    <subcellularLocation>
        <location evidence="1 14">Cell outer membrane</location>
        <topology evidence="1 14">Multi-pass membrane protein</topology>
    </subcellularLocation>
</comment>
<dbReference type="GO" id="GO:0038023">
    <property type="term" value="F:signaling receptor activity"/>
    <property type="evidence" value="ECO:0007669"/>
    <property type="project" value="InterPro"/>
</dbReference>
<evidence type="ECO:0000256" key="9">
    <source>
        <dbReference type="ARBA" id="ARBA00023065"/>
    </source>
</evidence>
<dbReference type="Pfam" id="PF00593">
    <property type="entry name" value="TonB_dep_Rec_b-barrel"/>
    <property type="match status" value="1"/>
</dbReference>
<keyword evidence="7" id="KW-0732">Signal</keyword>
<dbReference type="PROSITE" id="PS01156">
    <property type="entry name" value="TONB_DEPENDENT_REC_2"/>
    <property type="match status" value="1"/>
</dbReference>
<accession>A0A1E7RC85</accession>
<feature type="transmembrane region" description="Helical" evidence="17">
    <location>
        <begin position="16"/>
        <end position="37"/>
    </location>
</feature>
<keyword evidence="8" id="KW-0408">Iron</keyword>
<dbReference type="GO" id="GO:0009279">
    <property type="term" value="C:cell outer membrane"/>
    <property type="evidence" value="ECO:0007669"/>
    <property type="project" value="UniProtKB-SubCell"/>
</dbReference>
<protein>
    <submittedName>
        <fullName evidence="20">Uncharacterized protein</fullName>
    </submittedName>
</protein>
<dbReference type="GO" id="GO:0015344">
    <property type="term" value="F:siderophore uptake transmembrane transporter activity"/>
    <property type="evidence" value="ECO:0007669"/>
    <property type="project" value="TreeGrafter"/>
</dbReference>
<keyword evidence="21" id="KW-1185">Reference proteome</keyword>
<keyword evidence="17" id="KW-1133">Transmembrane helix</keyword>
<sequence length="732" mass="82093">MLHCNGKKQFKKKSLYYLYMTIGYGLCCSIYSSQVFAETEQQKPIYTTLTAIEVQAQHSDGTVDQGYRPREVSQAGPWQGRQLEDLPYSINIFSQDVVKNLQSTVSPDAVYRLNPTIQLTRSQYENDQPTFMSRGFKVSTIYRDGLPGDQYGHGTSMEDTEKLEMFNGLSGFLYGPGNVGGMVNYVSKRPTVERFNEISLGNAGGQSWYTMADFGGKIDPQGVFAYRLNLAKQGGETAVDRLEIEKEFVSLALDWHILDNLLLQVDAMHRDYAVNGNTADWVFASGVSRYSADRFKNDVLWGQPWMNNHYKSERYGAHLTWNINEYMDFRASYLDSFSSRKTQSATNTVNADGTFGQEVSRVYADGQNRITSNQYDKSAAAYLDVAFHTGSISHKLTTGVLSTKSIQKRYQREAGNIITYSSDNLNLPVYLDQPDGFIVDRGQLRKRSENVSTSWLIGDDIQLNERWSALLGLSYVNIQNKISGYDASHLSPNLSIIYKPFVDLTTYATYIESLENGGIAPETASGLAVVNAGEVFDPLKSKQIELGAKYTLNDSLSLNTAIFQIDKGLQYNEKINATTARYVQDGRQIHKGIELTATGKIGDAVTVIGGFTLLDAKVKQQKQNTALEGKRPTEVAQQIFKLYGEYTLPSFEQLTLTGGINYTGKRFADTLNQDEMPAYTLVNLGARYRMDIQNYPVTLRLNVNNILNKKYWANTSVLGDPRTFMFSASIKF</sequence>
<evidence type="ECO:0000256" key="11">
    <source>
        <dbReference type="ARBA" id="ARBA00023136"/>
    </source>
</evidence>
<keyword evidence="4 14" id="KW-1134">Transmembrane beta strand</keyword>
<evidence type="ECO:0000256" key="4">
    <source>
        <dbReference type="ARBA" id="ARBA00022452"/>
    </source>
</evidence>
<evidence type="ECO:0000256" key="1">
    <source>
        <dbReference type="ARBA" id="ARBA00004571"/>
    </source>
</evidence>
<dbReference type="NCBIfam" id="TIGR01783">
    <property type="entry name" value="TonB-siderophor"/>
    <property type="match status" value="1"/>
</dbReference>
<evidence type="ECO:0000256" key="3">
    <source>
        <dbReference type="ARBA" id="ARBA00022448"/>
    </source>
</evidence>
<comment type="caution">
    <text evidence="20">The sequence shown here is derived from an EMBL/GenBank/DDBJ whole genome shotgun (WGS) entry which is preliminary data.</text>
</comment>
<evidence type="ECO:0000256" key="14">
    <source>
        <dbReference type="PROSITE-ProRule" id="PRU01360"/>
    </source>
</evidence>
<feature type="domain" description="TonB-dependent receptor-like beta-barrel" evidence="18">
    <location>
        <begin position="272"/>
        <end position="706"/>
    </location>
</feature>
<evidence type="ECO:0000256" key="16">
    <source>
        <dbReference type="RuleBase" id="RU003357"/>
    </source>
</evidence>
<gene>
    <name evidence="20" type="ORF">BJI46_11445</name>
</gene>
<dbReference type="PROSITE" id="PS52016">
    <property type="entry name" value="TONB_DEPENDENT_REC_3"/>
    <property type="match status" value="1"/>
</dbReference>
<keyword evidence="11 14" id="KW-0472">Membrane</keyword>
<dbReference type="CDD" id="cd01347">
    <property type="entry name" value="ligand_gated_channel"/>
    <property type="match status" value="1"/>
</dbReference>
<keyword evidence="6 14" id="KW-0812">Transmembrane</keyword>
<evidence type="ECO:0000256" key="12">
    <source>
        <dbReference type="ARBA" id="ARBA00023170"/>
    </source>
</evidence>
<feature type="short sequence motif" description="TonB C-terminal box" evidence="15">
    <location>
        <begin position="715"/>
        <end position="732"/>
    </location>
</feature>
<dbReference type="GO" id="GO:0015891">
    <property type="term" value="P:siderophore transport"/>
    <property type="evidence" value="ECO:0007669"/>
    <property type="project" value="InterPro"/>
</dbReference>
<evidence type="ECO:0000313" key="20">
    <source>
        <dbReference type="EMBL" id="OEY96974.1"/>
    </source>
</evidence>
<name>A0A1E7RC85_9GAMM</name>
<comment type="similarity">
    <text evidence="2 14 16">Belongs to the TonB-dependent receptor family.</text>
</comment>
<evidence type="ECO:0000256" key="7">
    <source>
        <dbReference type="ARBA" id="ARBA00022729"/>
    </source>
</evidence>
<evidence type="ECO:0000256" key="13">
    <source>
        <dbReference type="ARBA" id="ARBA00023237"/>
    </source>
</evidence>
<dbReference type="PANTHER" id="PTHR32552:SF82">
    <property type="entry name" value="FCUA PROTEIN"/>
    <property type="match status" value="1"/>
</dbReference>
<dbReference type="InterPro" id="IPR010917">
    <property type="entry name" value="TonB_rcpt_CS"/>
</dbReference>
<dbReference type="RefSeq" id="WP_070069586.1">
    <property type="nucleotide sequence ID" value="NZ_MKKK01000016.1"/>
</dbReference>
<keyword evidence="9" id="KW-0406">Ion transport</keyword>
<keyword evidence="10 16" id="KW-0798">TonB box</keyword>
<proteinExistence type="inferred from homology"/>
<evidence type="ECO:0000256" key="8">
    <source>
        <dbReference type="ARBA" id="ARBA00023004"/>
    </source>
</evidence>
<evidence type="ECO:0000256" key="2">
    <source>
        <dbReference type="ARBA" id="ARBA00009810"/>
    </source>
</evidence>
<dbReference type="OrthoDB" id="8732650at2"/>
<evidence type="ECO:0000313" key="21">
    <source>
        <dbReference type="Proteomes" id="UP000185895"/>
    </source>
</evidence>
<keyword evidence="12" id="KW-0675">Receptor</keyword>
<evidence type="ECO:0000259" key="18">
    <source>
        <dbReference type="Pfam" id="PF00593"/>
    </source>
</evidence>
<dbReference type="PANTHER" id="PTHR32552">
    <property type="entry name" value="FERRICHROME IRON RECEPTOR-RELATED"/>
    <property type="match status" value="1"/>
</dbReference>
<dbReference type="Proteomes" id="UP000185895">
    <property type="component" value="Unassembled WGS sequence"/>
</dbReference>
<evidence type="ECO:0000259" key="19">
    <source>
        <dbReference type="Pfam" id="PF07715"/>
    </source>
</evidence>